<gene>
    <name evidence="1" type="ORF">FA95DRAFT_1616372</name>
</gene>
<dbReference type="Proteomes" id="UP000814033">
    <property type="component" value="Unassembled WGS sequence"/>
</dbReference>
<sequence>MKTPSPAVTPPYPSPVTSPSPSSTPHTRSGTPVRTSAPYRPGFQPRGVVRQVTDDFLELRRTRRDAGRIENTRLERRLEKLIALHFGDDTEKKATIRPRQSRRMSSIFELDIREFKNMAPGDIWRDMLQSPATPGSKADIRAAEQSITPWQKDADTSQCPLCSVDAFTSASFHPITNRKHHCRLCGKIICSLPVKHPQRPVTCSLLFVADPKTGQIEEVGEGVDYGVRRRSTLGVPGKGKEQESSPDEKFLKGVRICRDCRPILLRQQRIHDIVQIPTFAKLYDVFVNLEKEIEDYLPLFQELLLSLSNDDRPTAEASAARKRILEAFSQYDALAKRIRQLPAAKGSSQDRVQAAVLTRANNFLQKNMFPLQSLPKAPKASSSTSASPSPVGGPPVIDPDSELAHALQPLLEQEALIESFVEEANAHRKFEDAKTLKVNLREIRAEIDKILANADGGVSLARADSNGNVKGN</sequence>
<comment type="caution">
    <text evidence="1">The sequence shown here is derived from an EMBL/GenBank/DDBJ whole genome shotgun (WGS) entry which is preliminary data.</text>
</comment>
<proteinExistence type="predicted"/>
<name>A0ACB8SEA3_9AGAM</name>
<evidence type="ECO:0000313" key="1">
    <source>
        <dbReference type="EMBL" id="KAI0054176.1"/>
    </source>
</evidence>
<reference evidence="1" key="2">
    <citation type="journal article" date="2022" name="New Phytol.">
        <title>Evolutionary transition to the ectomycorrhizal habit in the genomes of a hyperdiverse lineage of mushroom-forming fungi.</title>
        <authorList>
            <person name="Looney B."/>
            <person name="Miyauchi S."/>
            <person name="Morin E."/>
            <person name="Drula E."/>
            <person name="Courty P.E."/>
            <person name="Kohler A."/>
            <person name="Kuo A."/>
            <person name="LaButti K."/>
            <person name="Pangilinan J."/>
            <person name="Lipzen A."/>
            <person name="Riley R."/>
            <person name="Andreopoulos W."/>
            <person name="He G."/>
            <person name="Johnson J."/>
            <person name="Nolan M."/>
            <person name="Tritt A."/>
            <person name="Barry K.W."/>
            <person name="Grigoriev I.V."/>
            <person name="Nagy L.G."/>
            <person name="Hibbett D."/>
            <person name="Henrissat B."/>
            <person name="Matheny P.B."/>
            <person name="Labbe J."/>
            <person name="Martin F.M."/>
        </authorList>
    </citation>
    <scope>NUCLEOTIDE SEQUENCE</scope>
    <source>
        <strain evidence="1">FP105234-sp</strain>
    </source>
</reference>
<protein>
    <submittedName>
        <fullName evidence="1">Uncharacterized protein</fullName>
    </submittedName>
</protein>
<evidence type="ECO:0000313" key="2">
    <source>
        <dbReference type="Proteomes" id="UP000814033"/>
    </source>
</evidence>
<reference evidence="1" key="1">
    <citation type="submission" date="2021-02" db="EMBL/GenBank/DDBJ databases">
        <authorList>
            <consortium name="DOE Joint Genome Institute"/>
            <person name="Ahrendt S."/>
            <person name="Looney B.P."/>
            <person name="Miyauchi S."/>
            <person name="Morin E."/>
            <person name="Drula E."/>
            <person name="Courty P.E."/>
            <person name="Chicoki N."/>
            <person name="Fauchery L."/>
            <person name="Kohler A."/>
            <person name="Kuo A."/>
            <person name="Labutti K."/>
            <person name="Pangilinan J."/>
            <person name="Lipzen A."/>
            <person name="Riley R."/>
            <person name="Andreopoulos W."/>
            <person name="He G."/>
            <person name="Johnson J."/>
            <person name="Barry K.W."/>
            <person name="Grigoriev I.V."/>
            <person name="Nagy L."/>
            <person name="Hibbett D."/>
            <person name="Henrissat B."/>
            <person name="Matheny P.B."/>
            <person name="Labbe J."/>
            <person name="Martin F."/>
        </authorList>
    </citation>
    <scope>NUCLEOTIDE SEQUENCE</scope>
    <source>
        <strain evidence="1">FP105234-sp</strain>
    </source>
</reference>
<dbReference type="EMBL" id="MU275838">
    <property type="protein sequence ID" value="KAI0054176.1"/>
    <property type="molecule type" value="Genomic_DNA"/>
</dbReference>
<organism evidence="1 2">
    <name type="scientific">Auriscalpium vulgare</name>
    <dbReference type="NCBI Taxonomy" id="40419"/>
    <lineage>
        <taxon>Eukaryota</taxon>
        <taxon>Fungi</taxon>
        <taxon>Dikarya</taxon>
        <taxon>Basidiomycota</taxon>
        <taxon>Agaricomycotina</taxon>
        <taxon>Agaricomycetes</taxon>
        <taxon>Russulales</taxon>
        <taxon>Auriscalpiaceae</taxon>
        <taxon>Auriscalpium</taxon>
    </lineage>
</organism>
<keyword evidence="2" id="KW-1185">Reference proteome</keyword>
<accession>A0ACB8SEA3</accession>